<accession>A0A395VE07</accession>
<protein>
    <submittedName>
        <fullName evidence="2">MBL fold metallo-hydrolase</fullName>
    </submittedName>
</protein>
<dbReference type="PANTHER" id="PTHR42967:SF1">
    <property type="entry name" value="MBL FOLD METALLO-HYDROLASE"/>
    <property type="match status" value="1"/>
</dbReference>
<organism evidence="2 3">
    <name type="scientific">Roseburia hominis</name>
    <dbReference type="NCBI Taxonomy" id="301301"/>
    <lineage>
        <taxon>Bacteria</taxon>
        <taxon>Bacillati</taxon>
        <taxon>Bacillota</taxon>
        <taxon>Clostridia</taxon>
        <taxon>Lachnospirales</taxon>
        <taxon>Lachnospiraceae</taxon>
        <taxon>Roseburia</taxon>
    </lineage>
</organism>
<name>A0A395VE07_9FIRM</name>
<dbReference type="Pfam" id="PF13483">
    <property type="entry name" value="Lactamase_B_3"/>
    <property type="match status" value="1"/>
</dbReference>
<proteinExistence type="predicted"/>
<dbReference type="EMBL" id="QRVL01000001">
    <property type="protein sequence ID" value="RGS42299.1"/>
    <property type="molecule type" value="Genomic_DNA"/>
</dbReference>
<keyword evidence="2" id="KW-0378">Hydrolase</keyword>
<dbReference type="CDD" id="cd06262">
    <property type="entry name" value="metallo-hydrolase-like_MBL-fold"/>
    <property type="match status" value="1"/>
</dbReference>
<dbReference type="PANTHER" id="PTHR42967">
    <property type="entry name" value="METAL DEPENDENT HYDROLASE"/>
    <property type="match status" value="1"/>
</dbReference>
<evidence type="ECO:0000313" key="2">
    <source>
        <dbReference type="EMBL" id="RGS42299.1"/>
    </source>
</evidence>
<dbReference type="Gene3D" id="3.60.15.10">
    <property type="entry name" value="Ribonuclease Z/Hydroxyacylglutathione hydrolase-like"/>
    <property type="match status" value="1"/>
</dbReference>
<dbReference type="InterPro" id="IPR001279">
    <property type="entry name" value="Metallo-B-lactamas"/>
</dbReference>
<gene>
    <name evidence="2" type="ORF">DWX93_02930</name>
</gene>
<reference evidence="2 3" key="1">
    <citation type="submission" date="2018-08" db="EMBL/GenBank/DDBJ databases">
        <title>A genome reference for cultivated species of the human gut microbiota.</title>
        <authorList>
            <person name="Zou Y."/>
            <person name="Xue W."/>
            <person name="Luo G."/>
        </authorList>
    </citation>
    <scope>NUCLEOTIDE SEQUENCE [LARGE SCALE GENOMIC DNA]</scope>
    <source>
        <strain evidence="2 3">AF22-12AC</strain>
    </source>
</reference>
<dbReference type="RefSeq" id="WP_118096562.1">
    <property type="nucleotide sequence ID" value="NZ_DBFVHP010000020.1"/>
</dbReference>
<dbReference type="Proteomes" id="UP000266172">
    <property type="component" value="Unassembled WGS sequence"/>
</dbReference>
<evidence type="ECO:0000259" key="1">
    <source>
        <dbReference type="SMART" id="SM00849"/>
    </source>
</evidence>
<evidence type="ECO:0000313" key="3">
    <source>
        <dbReference type="Proteomes" id="UP000266172"/>
    </source>
</evidence>
<dbReference type="AlphaFoldDB" id="A0A395VE07"/>
<dbReference type="SUPFAM" id="SSF56281">
    <property type="entry name" value="Metallo-hydrolase/oxidoreductase"/>
    <property type="match status" value="1"/>
</dbReference>
<dbReference type="GO" id="GO:0016787">
    <property type="term" value="F:hydrolase activity"/>
    <property type="evidence" value="ECO:0007669"/>
    <property type="project" value="UniProtKB-KW"/>
</dbReference>
<dbReference type="InterPro" id="IPR036866">
    <property type="entry name" value="RibonucZ/Hydroxyglut_hydro"/>
</dbReference>
<dbReference type="SMART" id="SM00849">
    <property type="entry name" value="Lactamase_B"/>
    <property type="match status" value="1"/>
</dbReference>
<sequence length="251" mass="29374">MQVIFIHHSCFLVEVDEKVLIFDWFDGDRVEGYHFGGVLPEYEPDTPVYVFASHKHRDHFDMDVLHLAEKYPKIRFIFSKDCKMSPHFLAKHGFAPEVAKRIHYVGADEKCRVDDLNIETLRSTDAGVAFYVETNGAAFYHAGDLNDWHWDGAGDLINGSMRTNYRSQIRRLSGRKIHLAFVPADPRLMEHQFDGMNYFLEHTDADYVFPMHMWQDYSALPDYRKRISNAAMAERVVEIKHENQIFEILEE</sequence>
<comment type="caution">
    <text evidence="2">The sequence shown here is derived from an EMBL/GenBank/DDBJ whole genome shotgun (WGS) entry which is preliminary data.</text>
</comment>
<feature type="domain" description="Metallo-beta-lactamase" evidence="1">
    <location>
        <begin position="7"/>
        <end position="185"/>
    </location>
</feature>